<gene>
    <name evidence="8" type="primary">trmB_27</name>
    <name evidence="8" type="ORF">SDC9_135200</name>
</gene>
<dbReference type="SUPFAM" id="SSF53335">
    <property type="entry name" value="S-adenosyl-L-methionine-dependent methyltransferases"/>
    <property type="match status" value="1"/>
</dbReference>
<dbReference type="HAMAP" id="MF_01057">
    <property type="entry name" value="tRNA_methyltr_TrmB"/>
    <property type="match status" value="1"/>
</dbReference>
<evidence type="ECO:0000313" key="8">
    <source>
        <dbReference type="EMBL" id="MPM88099.1"/>
    </source>
</evidence>
<dbReference type="InterPro" id="IPR055361">
    <property type="entry name" value="tRNA_methyltr_TrmB_bact"/>
</dbReference>
<name>A0A645DFP7_9ZZZZ</name>
<protein>
    <recommendedName>
        <fullName evidence="3">tRNA (guanine(46)-N(7))-methyltransferase</fullName>
        <ecNumber evidence="3">2.1.1.33</ecNumber>
    </recommendedName>
</protein>
<accession>A0A645DFP7</accession>
<dbReference type="NCBIfam" id="TIGR00091">
    <property type="entry name" value="tRNA (guanosine(46)-N7)-methyltransferase TrmB"/>
    <property type="match status" value="1"/>
</dbReference>
<evidence type="ECO:0000256" key="7">
    <source>
        <dbReference type="ARBA" id="ARBA00022694"/>
    </source>
</evidence>
<evidence type="ECO:0000256" key="4">
    <source>
        <dbReference type="ARBA" id="ARBA00022603"/>
    </source>
</evidence>
<dbReference type="GO" id="GO:0043527">
    <property type="term" value="C:tRNA methyltransferase complex"/>
    <property type="evidence" value="ECO:0007669"/>
    <property type="project" value="TreeGrafter"/>
</dbReference>
<dbReference type="InterPro" id="IPR029063">
    <property type="entry name" value="SAM-dependent_MTases_sf"/>
</dbReference>
<keyword evidence="6" id="KW-0949">S-adenosyl-L-methionine</keyword>
<dbReference type="PANTHER" id="PTHR23417">
    <property type="entry name" value="3-DEOXY-D-MANNO-OCTULOSONIC-ACID TRANSFERASE/TRNA GUANINE-N 7 - -METHYLTRANSFERASE"/>
    <property type="match status" value="1"/>
</dbReference>
<evidence type="ECO:0000256" key="5">
    <source>
        <dbReference type="ARBA" id="ARBA00022679"/>
    </source>
</evidence>
<dbReference type="PROSITE" id="PS51625">
    <property type="entry name" value="SAM_MT_TRMB"/>
    <property type="match status" value="1"/>
</dbReference>
<keyword evidence="5 8" id="KW-0808">Transferase</keyword>
<comment type="caution">
    <text evidence="8">The sequence shown here is derived from an EMBL/GenBank/DDBJ whole genome shotgun (WGS) entry which is preliminary data.</text>
</comment>
<dbReference type="NCBIfam" id="NF001080">
    <property type="entry name" value="PRK00121.2-2"/>
    <property type="match status" value="1"/>
</dbReference>
<organism evidence="8">
    <name type="scientific">bioreactor metagenome</name>
    <dbReference type="NCBI Taxonomy" id="1076179"/>
    <lineage>
        <taxon>unclassified sequences</taxon>
        <taxon>metagenomes</taxon>
        <taxon>ecological metagenomes</taxon>
    </lineage>
</organism>
<dbReference type="Gene3D" id="3.40.50.150">
    <property type="entry name" value="Vaccinia Virus protein VP39"/>
    <property type="match status" value="1"/>
</dbReference>
<keyword evidence="4 8" id="KW-0489">Methyltransferase</keyword>
<comment type="catalytic activity">
    <reaction evidence="1">
        <text>guanosine(46) in tRNA + S-adenosyl-L-methionine = N(7)-methylguanosine(46) in tRNA + S-adenosyl-L-homocysteine</text>
        <dbReference type="Rhea" id="RHEA:42708"/>
        <dbReference type="Rhea" id="RHEA-COMP:10188"/>
        <dbReference type="Rhea" id="RHEA-COMP:10189"/>
        <dbReference type="ChEBI" id="CHEBI:57856"/>
        <dbReference type="ChEBI" id="CHEBI:59789"/>
        <dbReference type="ChEBI" id="CHEBI:74269"/>
        <dbReference type="ChEBI" id="CHEBI:74480"/>
        <dbReference type="EC" id="2.1.1.33"/>
    </reaction>
</comment>
<comment type="pathway">
    <text evidence="2">tRNA modification.</text>
</comment>
<evidence type="ECO:0000256" key="3">
    <source>
        <dbReference type="ARBA" id="ARBA00011977"/>
    </source>
</evidence>
<dbReference type="PANTHER" id="PTHR23417:SF14">
    <property type="entry name" value="PENTACOTRIPEPTIDE-REPEAT REGION OF PRORP DOMAIN-CONTAINING PROTEIN"/>
    <property type="match status" value="1"/>
</dbReference>
<proteinExistence type="inferred from homology"/>
<sequence>MRIRKKSWEGGELSTNKKLVHEPEEYKGKWKEYFGNDKPIYAEIGCGKGKFVIQNAIENPNINFIGIERQTTIMAIAARKTNDEMHNIALIRGDAETLADIFEPAELSRIYLNFSDPWPKKRWAKRRLTHRHFLEIYKSLLGGDKEIYLKTDNTVFFESSLNEFCETGWRLSNISLDLHNSGIEGNIMTEYEERFSSLGQPIYRLEARWPNNN</sequence>
<evidence type="ECO:0000256" key="2">
    <source>
        <dbReference type="ARBA" id="ARBA00005217"/>
    </source>
</evidence>
<dbReference type="InterPro" id="IPR003358">
    <property type="entry name" value="tRNA_(Gua-N-7)_MeTrfase_Trmb"/>
</dbReference>
<reference evidence="8" key="1">
    <citation type="submission" date="2019-08" db="EMBL/GenBank/DDBJ databases">
        <authorList>
            <person name="Kucharzyk K."/>
            <person name="Murdoch R.W."/>
            <person name="Higgins S."/>
            <person name="Loffler F."/>
        </authorList>
    </citation>
    <scope>NUCLEOTIDE SEQUENCE</scope>
</reference>
<evidence type="ECO:0000256" key="1">
    <source>
        <dbReference type="ARBA" id="ARBA00000142"/>
    </source>
</evidence>
<evidence type="ECO:0000256" key="6">
    <source>
        <dbReference type="ARBA" id="ARBA00022691"/>
    </source>
</evidence>
<dbReference type="Pfam" id="PF02390">
    <property type="entry name" value="Methyltransf_4"/>
    <property type="match status" value="1"/>
</dbReference>
<dbReference type="FunFam" id="3.40.50.150:FF:000035">
    <property type="entry name" value="tRNA (guanine-N(7)-)-methyltransferase"/>
    <property type="match status" value="1"/>
</dbReference>
<dbReference type="AlphaFoldDB" id="A0A645DFP7"/>
<dbReference type="EMBL" id="VSSQ01035780">
    <property type="protein sequence ID" value="MPM88099.1"/>
    <property type="molecule type" value="Genomic_DNA"/>
</dbReference>
<dbReference type="GO" id="GO:0008176">
    <property type="term" value="F:tRNA (guanine(46)-N7)-methyltransferase activity"/>
    <property type="evidence" value="ECO:0007669"/>
    <property type="project" value="UniProtKB-EC"/>
</dbReference>
<dbReference type="EC" id="2.1.1.33" evidence="3"/>
<keyword evidence="7" id="KW-0819">tRNA processing</keyword>